<dbReference type="OrthoDB" id="9801481at2"/>
<keyword evidence="3 8" id="KW-0560">Oxidoreductase</keyword>
<protein>
    <recommendedName>
        <fullName evidence="6">Ferritin</fullName>
    </recommendedName>
</protein>
<evidence type="ECO:0000256" key="2">
    <source>
        <dbReference type="ARBA" id="ARBA00022723"/>
    </source>
</evidence>
<evidence type="ECO:0000256" key="3">
    <source>
        <dbReference type="ARBA" id="ARBA00023002"/>
    </source>
</evidence>
<dbReference type="InterPro" id="IPR009078">
    <property type="entry name" value="Ferritin-like_SF"/>
</dbReference>
<feature type="binding site" evidence="5">
    <location>
        <position position="18"/>
    </location>
    <ligand>
        <name>Fe cation</name>
        <dbReference type="ChEBI" id="CHEBI:24875"/>
        <label>1</label>
    </ligand>
</feature>
<dbReference type="GO" id="GO:0005829">
    <property type="term" value="C:cytosol"/>
    <property type="evidence" value="ECO:0007669"/>
    <property type="project" value="TreeGrafter"/>
</dbReference>
<dbReference type="STRING" id="1544416.Cocul_00017"/>
<comment type="caution">
    <text evidence="8">The sequence shown here is derived from an EMBL/GenBank/DDBJ whole genome shotgun (WGS) entry which is preliminary data.</text>
</comment>
<keyword evidence="1 6" id="KW-0409">Iron storage</keyword>
<proteinExistence type="predicted"/>
<keyword evidence="2 5" id="KW-0479">Metal-binding</keyword>
<dbReference type="EMBL" id="LKST01000001">
    <property type="protein sequence ID" value="KQB84888.1"/>
    <property type="molecule type" value="Genomic_DNA"/>
</dbReference>
<gene>
    <name evidence="8" type="primary">ftnA</name>
    <name evidence="8" type="ORF">Cocul_00017</name>
</gene>
<dbReference type="PANTHER" id="PTHR11431:SF127">
    <property type="entry name" value="BACTERIAL NON-HEME FERRITIN"/>
    <property type="match status" value="1"/>
</dbReference>
<dbReference type="Pfam" id="PF00210">
    <property type="entry name" value="Ferritin"/>
    <property type="match status" value="1"/>
</dbReference>
<name>A0A0Q1DXD7_9CORY</name>
<evidence type="ECO:0000256" key="1">
    <source>
        <dbReference type="ARBA" id="ARBA00022434"/>
    </source>
</evidence>
<dbReference type="PATRIC" id="fig|1544416.3.peg.16"/>
<dbReference type="InterPro" id="IPR012347">
    <property type="entry name" value="Ferritin-like"/>
</dbReference>
<dbReference type="SUPFAM" id="SSF47240">
    <property type="entry name" value="Ferritin-like"/>
    <property type="match status" value="1"/>
</dbReference>
<evidence type="ECO:0000313" key="8">
    <source>
        <dbReference type="EMBL" id="KQB84888.1"/>
    </source>
</evidence>
<reference evidence="8 9" key="1">
    <citation type="submission" date="2015-10" db="EMBL/GenBank/DDBJ databases">
        <title>Corynebacteirum lowii and Corynebacterium oculi species nova, derived from human clinical disease and and emended description of Corynebacterium mastiditis.</title>
        <authorList>
            <person name="Bernard K."/>
            <person name="Pacheco A.L."/>
            <person name="Mcdougall C."/>
            <person name="Burtx T."/>
            <person name="Weibe D."/>
            <person name="Tyler S."/>
            <person name="Olson A.B."/>
            <person name="Cnockaert M."/>
            <person name="Eguchi H."/>
            <person name="Kuwahara T."/>
            <person name="Nakayama-Imaohji H."/>
            <person name="Boudewijins M."/>
            <person name="Van Hoecke F."/>
            <person name="Bernier A.-M."/>
            <person name="Vandamme P."/>
        </authorList>
    </citation>
    <scope>NUCLEOTIDE SEQUENCE [LARGE SCALE GENOMIC DNA]</scope>
    <source>
        <strain evidence="8 9">NML 130210</strain>
    </source>
</reference>
<evidence type="ECO:0000259" key="7">
    <source>
        <dbReference type="PROSITE" id="PS50905"/>
    </source>
</evidence>
<feature type="binding site" evidence="5">
    <location>
        <position position="128"/>
    </location>
    <ligand>
        <name>Fe cation</name>
        <dbReference type="ChEBI" id="CHEBI:24875"/>
        <label>1</label>
    </ligand>
</feature>
<dbReference type="CDD" id="cd01055">
    <property type="entry name" value="Nonheme_Ferritin"/>
    <property type="match status" value="1"/>
</dbReference>
<feature type="binding site" evidence="5">
    <location>
        <position position="51"/>
    </location>
    <ligand>
        <name>Fe cation</name>
        <dbReference type="ChEBI" id="CHEBI:24875"/>
        <label>1</label>
    </ligand>
</feature>
<dbReference type="PROSITE" id="PS50905">
    <property type="entry name" value="FERRITIN_LIKE"/>
    <property type="match status" value="1"/>
</dbReference>
<organism evidence="8 9">
    <name type="scientific">Corynebacterium oculi</name>
    <dbReference type="NCBI Taxonomy" id="1544416"/>
    <lineage>
        <taxon>Bacteria</taxon>
        <taxon>Bacillati</taxon>
        <taxon>Actinomycetota</taxon>
        <taxon>Actinomycetes</taxon>
        <taxon>Mycobacteriales</taxon>
        <taxon>Corynebacteriaceae</taxon>
        <taxon>Corynebacterium</taxon>
    </lineage>
</organism>
<sequence>MAINDKLAKAFNEQVTMEIEASLIYLQLSYALDDLGLTGMRDWMKKQHDEELEHAERFAQHLLDRGYVPQIQDIPTPKLSVSNAKEAFEASLEHERKVSASIRNLAALQAEVQDWDSRPMIDWFLDEQIEEESTVSEILDRLELAGTEGSGILRIDAELASRGE</sequence>
<dbReference type="GO" id="GO:0008199">
    <property type="term" value="F:ferric iron binding"/>
    <property type="evidence" value="ECO:0007669"/>
    <property type="project" value="InterPro"/>
</dbReference>
<dbReference type="InterPro" id="IPR041719">
    <property type="entry name" value="Ferritin_prok"/>
</dbReference>
<feature type="binding site" evidence="5">
    <location>
        <position position="54"/>
    </location>
    <ligand>
        <name>Fe cation</name>
        <dbReference type="ChEBI" id="CHEBI:24875"/>
        <label>1</label>
    </ligand>
</feature>
<dbReference type="InterPro" id="IPR001519">
    <property type="entry name" value="Ferritin"/>
</dbReference>
<dbReference type="InterPro" id="IPR009040">
    <property type="entry name" value="Ferritin-like_diiron"/>
</dbReference>
<feature type="binding site" evidence="5">
    <location>
        <position position="95"/>
    </location>
    <ligand>
        <name>Fe cation</name>
        <dbReference type="ChEBI" id="CHEBI:24875"/>
        <label>1</label>
    </ligand>
</feature>
<dbReference type="Proteomes" id="UP000050517">
    <property type="component" value="Unassembled WGS sequence"/>
</dbReference>
<evidence type="ECO:0000256" key="5">
    <source>
        <dbReference type="PIRSR" id="PIRSR601519-1"/>
    </source>
</evidence>
<evidence type="ECO:0000313" key="9">
    <source>
        <dbReference type="Proteomes" id="UP000050517"/>
    </source>
</evidence>
<feature type="domain" description="Ferritin-like diiron" evidence="7">
    <location>
        <begin position="1"/>
        <end position="146"/>
    </location>
</feature>
<evidence type="ECO:0000256" key="4">
    <source>
        <dbReference type="ARBA" id="ARBA00023004"/>
    </source>
</evidence>
<dbReference type="AlphaFoldDB" id="A0A0Q1DXD7"/>
<accession>A0A0Q1DXD7</accession>
<keyword evidence="9" id="KW-1185">Reference proteome</keyword>
<dbReference type="GO" id="GO:0006826">
    <property type="term" value="P:iron ion transport"/>
    <property type="evidence" value="ECO:0007669"/>
    <property type="project" value="InterPro"/>
</dbReference>
<dbReference type="GO" id="GO:0006879">
    <property type="term" value="P:intracellular iron ion homeostasis"/>
    <property type="evidence" value="ECO:0007669"/>
    <property type="project" value="UniProtKB-KW"/>
</dbReference>
<dbReference type="GO" id="GO:0004322">
    <property type="term" value="F:ferroxidase activity"/>
    <property type="evidence" value="ECO:0007669"/>
    <property type="project" value="TreeGrafter"/>
</dbReference>
<dbReference type="PANTHER" id="PTHR11431">
    <property type="entry name" value="FERRITIN"/>
    <property type="match status" value="1"/>
</dbReference>
<dbReference type="GO" id="GO:0008198">
    <property type="term" value="F:ferrous iron binding"/>
    <property type="evidence" value="ECO:0007669"/>
    <property type="project" value="TreeGrafter"/>
</dbReference>
<dbReference type="RefSeq" id="WP_055121301.1">
    <property type="nucleotide sequence ID" value="NZ_LKST01000001.1"/>
</dbReference>
<dbReference type="InterPro" id="IPR008331">
    <property type="entry name" value="Ferritin_DPS_dom"/>
</dbReference>
<keyword evidence="4 5" id="KW-0408">Iron</keyword>
<evidence type="ECO:0000256" key="6">
    <source>
        <dbReference type="RuleBase" id="RU361145"/>
    </source>
</evidence>
<dbReference type="Gene3D" id="1.20.1260.10">
    <property type="match status" value="1"/>
</dbReference>